<feature type="repeat" description="TPR" evidence="1">
    <location>
        <begin position="73"/>
        <end position="106"/>
    </location>
</feature>
<sequence length="552" mass="61202">MSMFEQSWFERARAAHREDRLEDAENAYRQAWRENQSDPAPAHLLGLLLIKRQDYSAAAAILRQAAKLAPQDGQIQNTLAHACLQDSRHEEAETAFRNALHLEPNRPDYAVGLASLLHDLGRSEEAVTLMRGVVAASPDNEAAEEALGTLCAATGALEEAVPYLTRAVLRQPDNPDLLLSLAGACKDLGRPEEAEPLLRRALALRPGHPATEFNLGYVLMLLSTMQEGYALYEARWHRDGRQPRPFPCPRWEGQDTQGQTILLWAEQGMGDTLQFARYLPVLARQHRIVVEVDQPLVRLIRHIPGIMSVVPRGATLPHYDLHCPLLSLPHVMNDPYIRNAEPVPYLSASSAYEAQWKSTFRQILGPRPGDALIGLCWAGSIRDDDAGHKHWNAQRSLPLSAFAAFSQLPGAHFVSLQKGPPAQEAKYPPAGMNLLDPTMHLSDFEDTAALIMALDLVITVDTSVAHLAGALGKPVLMLNRFTTDWRWRMHGTRTAWYPSMRIVRQPTPGDWETALGEARSILTRFLCAFRNGDADPLHGSMESGSAPETFPA</sequence>
<dbReference type="InterPro" id="IPR002201">
    <property type="entry name" value="Glyco_trans_9"/>
</dbReference>
<evidence type="ECO:0000256" key="1">
    <source>
        <dbReference type="PROSITE-ProRule" id="PRU00339"/>
    </source>
</evidence>
<dbReference type="EMBL" id="CP018191">
    <property type="protein sequence ID" value="APH54074.1"/>
    <property type="molecule type" value="Genomic_DNA"/>
</dbReference>
<dbReference type="Gene3D" id="1.25.40.10">
    <property type="entry name" value="Tetratricopeptide repeat domain"/>
    <property type="match status" value="1"/>
</dbReference>
<dbReference type="Pfam" id="PF13181">
    <property type="entry name" value="TPR_8"/>
    <property type="match status" value="1"/>
</dbReference>
<dbReference type="SUPFAM" id="SSF48452">
    <property type="entry name" value="TPR-like"/>
    <property type="match status" value="1"/>
</dbReference>
<reference evidence="3" key="1">
    <citation type="submission" date="2016-11" db="EMBL/GenBank/DDBJ databases">
        <title>Comparative genomic and phenotypic analysis of Granulibacter bethesdensis clinical isolates from patients with chronic granulomatous disease.</title>
        <authorList>
            <person name="Zarember K.A."/>
            <person name="Porcella S.F."/>
            <person name="Chu J."/>
            <person name="Ding L."/>
            <person name="Dahlstrom E."/>
            <person name="Barbian K."/>
            <person name="Martens C."/>
            <person name="Sykora L."/>
            <person name="Kramer S."/>
            <person name="Pettinato A.M."/>
            <person name="Hong H."/>
            <person name="Wald G."/>
            <person name="Berg L.J."/>
            <person name="Rogge L.S."/>
            <person name="Greenberg D.E."/>
            <person name="Falcone E.L."/>
            <person name="Neves J.F."/>
            <person name="Simoes M.J."/>
            <person name="Casal M."/>
            <person name="Rodriguez-Lopez F.C."/>
            <person name="Zelazny A."/>
            <person name="Gallin J.I."/>
            <person name="Holland S.M."/>
        </authorList>
    </citation>
    <scope>NUCLEOTIDE SEQUENCE [LARGE SCALE GENOMIC DNA]</scope>
    <source>
        <strain evidence="3">NIH9.1</strain>
    </source>
</reference>
<dbReference type="GO" id="GO:0016757">
    <property type="term" value="F:glycosyltransferase activity"/>
    <property type="evidence" value="ECO:0007669"/>
    <property type="project" value="InterPro"/>
</dbReference>
<dbReference type="SMART" id="SM00028">
    <property type="entry name" value="TPR"/>
    <property type="match status" value="5"/>
</dbReference>
<dbReference type="PROSITE" id="PS50005">
    <property type="entry name" value="TPR"/>
    <property type="match status" value="1"/>
</dbReference>
<evidence type="ECO:0000313" key="3">
    <source>
        <dbReference type="Proteomes" id="UP000182373"/>
    </source>
</evidence>
<organism evidence="2 3">
    <name type="scientific">Granulibacter bethesdensis</name>
    <dbReference type="NCBI Taxonomy" id="364410"/>
    <lineage>
        <taxon>Bacteria</taxon>
        <taxon>Pseudomonadati</taxon>
        <taxon>Pseudomonadota</taxon>
        <taxon>Alphaproteobacteria</taxon>
        <taxon>Acetobacterales</taxon>
        <taxon>Acetobacteraceae</taxon>
        <taxon>Granulibacter</taxon>
    </lineage>
</organism>
<dbReference type="Pfam" id="PF01075">
    <property type="entry name" value="Glyco_transf_9"/>
    <property type="match status" value="1"/>
</dbReference>
<protein>
    <submittedName>
        <fullName evidence="2">Tetratricopeptide repeat family protein</fullName>
    </submittedName>
</protein>
<proteinExistence type="predicted"/>
<dbReference type="Pfam" id="PF14559">
    <property type="entry name" value="TPR_19"/>
    <property type="match status" value="2"/>
</dbReference>
<dbReference type="PANTHER" id="PTHR44809:SF1">
    <property type="entry name" value="PROTEIN O-MANNOSYL-TRANSFERASE TMTC1"/>
    <property type="match status" value="1"/>
</dbReference>
<name>A0AAC9K9I2_9PROT</name>
<keyword evidence="1" id="KW-0802">TPR repeat</keyword>
<dbReference type="PANTHER" id="PTHR44809">
    <property type="match status" value="1"/>
</dbReference>
<accession>A0AAC9K9I2</accession>
<dbReference type="Proteomes" id="UP000182373">
    <property type="component" value="Chromosome"/>
</dbReference>
<dbReference type="InterPro" id="IPR019734">
    <property type="entry name" value="TPR_rpt"/>
</dbReference>
<dbReference type="SUPFAM" id="SSF53756">
    <property type="entry name" value="UDP-Glycosyltransferase/glycogen phosphorylase"/>
    <property type="match status" value="1"/>
</dbReference>
<evidence type="ECO:0000313" key="2">
    <source>
        <dbReference type="EMBL" id="APH54074.1"/>
    </source>
</evidence>
<dbReference type="AlphaFoldDB" id="A0AAC9K9I2"/>
<gene>
    <name evidence="2" type="ORF">GbCGDNIH9_0822</name>
</gene>
<dbReference type="InterPro" id="IPR011990">
    <property type="entry name" value="TPR-like_helical_dom_sf"/>
</dbReference>
<dbReference type="InterPro" id="IPR052943">
    <property type="entry name" value="TMTC_O-mannosyl-trnsfr"/>
</dbReference>
<dbReference type="Gene3D" id="3.40.50.2000">
    <property type="entry name" value="Glycogen Phosphorylase B"/>
    <property type="match status" value="1"/>
</dbReference>